<name>A0A7Z7EU64_9GAMM</name>
<dbReference type="PANTHER" id="PTHR42951:SF4">
    <property type="entry name" value="ACYL-COENZYME A THIOESTERASE MBLAC2"/>
    <property type="match status" value="1"/>
</dbReference>
<dbReference type="GO" id="GO:0017001">
    <property type="term" value="P:antibiotic catabolic process"/>
    <property type="evidence" value="ECO:0007669"/>
    <property type="project" value="UniProtKB-ARBA"/>
</dbReference>
<organism evidence="4 5">
    <name type="scientific">Pseudidiomarina aestuarii</name>
    <dbReference type="NCBI Taxonomy" id="624146"/>
    <lineage>
        <taxon>Bacteria</taxon>
        <taxon>Pseudomonadati</taxon>
        <taxon>Pseudomonadota</taxon>
        <taxon>Gammaproteobacteria</taxon>
        <taxon>Alteromonadales</taxon>
        <taxon>Idiomarinaceae</taxon>
        <taxon>Pseudidiomarina</taxon>
    </lineage>
</organism>
<keyword evidence="5" id="KW-1185">Reference proteome</keyword>
<dbReference type="GO" id="GO:0016787">
    <property type="term" value="F:hydrolase activity"/>
    <property type="evidence" value="ECO:0007669"/>
    <property type="project" value="UniProtKB-KW"/>
</dbReference>
<feature type="domain" description="Metallo-beta-lactamase" evidence="3">
    <location>
        <begin position="54"/>
        <end position="228"/>
    </location>
</feature>
<dbReference type="Gene3D" id="3.60.15.10">
    <property type="entry name" value="Ribonuclease Z/Hydroxyacylglutathione hydrolase-like"/>
    <property type="match status" value="1"/>
</dbReference>
<evidence type="ECO:0000256" key="2">
    <source>
        <dbReference type="SAM" id="SignalP"/>
    </source>
</evidence>
<evidence type="ECO:0000313" key="4">
    <source>
        <dbReference type="EMBL" id="RUO41484.1"/>
    </source>
</evidence>
<dbReference type="EMBL" id="PIPR01000001">
    <property type="protein sequence ID" value="RUO41484.1"/>
    <property type="molecule type" value="Genomic_DNA"/>
</dbReference>
<comment type="similarity">
    <text evidence="1">Belongs to the metallo-beta-lactamase superfamily. Class-B beta-lactamase family.</text>
</comment>
<evidence type="ECO:0000256" key="1">
    <source>
        <dbReference type="ARBA" id="ARBA00005250"/>
    </source>
</evidence>
<gene>
    <name evidence="4" type="ORF">CWE22_04790</name>
</gene>
<keyword evidence="4" id="KW-0378">Hydrolase</keyword>
<protein>
    <submittedName>
        <fullName evidence="4">MBL fold metallo-hydrolase</fullName>
    </submittedName>
</protein>
<accession>A0A7Z7EU64</accession>
<dbReference type="InterPro" id="IPR050855">
    <property type="entry name" value="NDM-1-like"/>
</dbReference>
<dbReference type="Proteomes" id="UP000287766">
    <property type="component" value="Unassembled WGS sequence"/>
</dbReference>
<comment type="caution">
    <text evidence="4">The sequence shown here is derived from an EMBL/GenBank/DDBJ whole genome shotgun (WGS) entry which is preliminary data.</text>
</comment>
<dbReference type="CDD" id="cd16282">
    <property type="entry name" value="metallo-hydrolase-like_MBL-fold"/>
    <property type="match status" value="1"/>
</dbReference>
<evidence type="ECO:0000313" key="5">
    <source>
        <dbReference type="Proteomes" id="UP000287766"/>
    </source>
</evidence>
<proteinExistence type="inferred from homology"/>
<evidence type="ECO:0000259" key="3">
    <source>
        <dbReference type="SMART" id="SM00849"/>
    </source>
</evidence>
<keyword evidence="2" id="KW-0732">Signal</keyword>
<feature type="chain" id="PRO_5031368939" evidence="2">
    <location>
        <begin position="30"/>
        <end position="294"/>
    </location>
</feature>
<dbReference type="AlphaFoldDB" id="A0A7Z7EU64"/>
<dbReference type="InterPro" id="IPR036866">
    <property type="entry name" value="RibonucZ/Hydroxyglut_hydro"/>
</dbReference>
<dbReference type="SMART" id="SM00849">
    <property type="entry name" value="Lactamase_B"/>
    <property type="match status" value="1"/>
</dbReference>
<sequence>MATRMQKIQQWLRSSLVTAAALVTLTVSAQPTMDDVEIKATQVSERVFMLTGAGGNIGVYVGDNGVAMVDAQYAALTDKIAAAISEISDKPLQLLVNTHYHRDHVDGNAGFVERGAKVVAHENVLSRLQADAEFNTTGLPTITFDNELVLKIGGDSQLFMRHYATGHTDGDAVIWFGDENVIHAGDMFFVDRFPFIDLNSGGNVQGFIDNVSAVIAELDDETKIIPGHGPLSTKQDWQRLVSMVIITREEVRLMQTEGLSADEIVERGLSDQWDSWTWGFITEERWIRTLLQEL</sequence>
<reference evidence="5" key="1">
    <citation type="journal article" date="2018" name="Front. Microbiol.">
        <title>Genome-Based Analysis Reveals the Taxonomy and Diversity of the Family Idiomarinaceae.</title>
        <authorList>
            <person name="Liu Y."/>
            <person name="Lai Q."/>
            <person name="Shao Z."/>
        </authorList>
    </citation>
    <scope>NUCLEOTIDE SEQUENCE [LARGE SCALE GENOMIC DNA]</scope>
    <source>
        <strain evidence="5">KYW314</strain>
    </source>
</reference>
<dbReference type="Pfam" id="PF00753">
    <property type="entry name" value="Lactamase_B"/>
    <property type="match status" value="1"/>
</dbReference>
<dbReference type="InterPro" id="IPR001279">
    <property type="entry name" value="Metallo-B-lactamas"/>
</dbReference>
<dbReference type="SUPFAM" id="SSF56281">
    <property type="entry name" value="Metallo-hydrolase/oxidoreductase"/>
    <property type="match status" value="1"/>
</dbReference>
<dbReference type="PANTHER" id="PTHR42951">
    <property type="entry name" value="METALLO-BETA-LACTAMASE DOMAIN-CONTAINING"/>
    <property type="match status" value="1"/>
</dbReference>
<feature type="signal peptide" evidence="2">
    <location>
        <begin position="1"/>
        <end position="29"/>
    </location>
</feature>